<name>A0ACD3QDG5_LARCR</name>
<reference evidence="1" key="1">
    <citation type="submission" date="2018-11" db="EMBL/GenBank/DDBJ databases">
        <title>The sequence and de novo assembly of Larimichthys crocea genome using PacBio and Hi-C technologies.</title>
        <authorList>
            <person name="Xu P."/>
            <person name="Chen B."/>
            <person name="Zhou Z."/>
            <person name="Ke Q."/>
            <person name="Wu Y."/>
            <person name="Bai H."/>
            <person name="Pu F."/>
        </authorList>
    </citation>
    <scope>NUCLEOTIDE SEQUENCE</scope>
    <source>
        <tissue evidence="1">Muscle</tissue>
    </source>
</reference>
<gene>
    <name evidence="1" type="ORF">E3U43_004480</name>
</gene>
<dbReference type="EMBL" id="CM011693">
    <property type="protein sequence ID" value="TMS05230.1"/>
    <property type="molecule type" value="Genomic_DNA"/>
</dbReference>
<sequence length="168" mass="18741">MGESPEAIEGQAKLFRVLIAYAKYSPQVGYSQAAVLLMQLGEEEAFWALTALLDKPKYLQELFDLNLTKVQHQVKVFDQFLKHRKPTLSQHMESVGVLSVHFVMPWFLTLFSSLPCWDSVLAVWDLIILARPVRPVPHRSDHHRAAGASTDGAERRGGGVTPAAQSTC</sequence>
<keyword evidence="2" id="KW-1185">Reference proteome</keyword>
<comment type="caution">
    <text evidence="1">The sequence shown here is derived from an EMBL/GenBank/DDBJ whole genome shotgun (WGS) entry which is preliminary data.</text>
</comment>
<protein>
    <submittedName>
        <fullName evidence="1">Uncharacterized protein</fullName>
    </submittedName>
</protein>
<accession>A0ACD3QDG5</accession>
<organism evidence="1 2">
    <name type="scientific">Larimichthys crocea</name>
    <name type="common">Large yellow croaker</name>
    <name type="synonym">Pseudosciaena crocea</name>
    <dbReference type="NCBI Taxonomy" id="215358"/>
    <lineage>
        <taxon>Eukaryota</taxon>
        <taxon>Metazoa</taxon>
        <taxon>Chordata</taxon>
        <taxon>Craniata</taxon>
        <taxon>Vertebrata</taxon>
        <taxon>Euteleostomi</taxon>
        <taxon>Actinopterygii</taxon>
        <taxon>Neopterygii</taxon>
        <taxon>Teleostei</taxon>
        <taxon>Neoteleostei</taxon>
        <taxon>Acanthomorphata</taxon>
        <taxon>Eupercaria</taxon>
        <taxon>Sciaenidae</taxon>
        <taxon>Larimichthys</taxon>
    </lineage>
</organism>
<evidence type="ECO:0000313" key="1">
    <source>
        <dbReference type="EMBL" id="TMS05230.1"/>
    </source>
</evidence>
<evidence type="ECO:0000313" key="2">
    <source>
        <dbReference type="Proteomes" id="UP000793456"/>
    </source>
</evidence>
<dbReference type="Proteomes" id="UP000793456">
    <property type="component" value="Chromosome XX"/>
</dbReference>
<proteinExistence type="predicted"/>